<name>A0A3E1HKT9_9MYCO</name>
<evidence type="ECO:0000313" key="1">
    <source>
        <dbReference type="EMBL" id="RFD27102.1"/>
    </source>
</evidence>
<dbReference type="RefSeq" id="WP_116538995.1">
    <property type="nucleotide sequence ID" value="NZ_QAYL01000001.1"/>
</dbReference>
<organism evidence="1 2">
    <name type="scientific">Mycobacterium uberis</name>
    <dbReference type="NCBI Taxonomy" id="2162698"/>
    <lineage>
        <taxon>Bacteria</taxon>
        <taxon>Bacillati</taxon>
        <taxon>Actinomycetota</taxon>
        <taxon>Actinomycetes</taxon>
        <taxon>Mycobacteriales</taxon>
        <taxon>Mycobacteriaceae</taxon>
        <taxon>Mycobacterium</taxon>
    </lineage>
</organism>
<reference evidence="1 2" key="1">
    <citation type="submission" date="2018-07" db="EMBL/GenBank/DDBJ databases">
        <title>Whole genome sequence of Mycobacterium uberis.</title>
        <authorList>
            <person name="Benjak A."/>
        </authorList>
    </citation>
    <scope>NUCLEOTIDE SEQUENCE [LARGE SCALE GENOMIC DNA]</scope>
    <source>
        <strain evidence="1 2">Jura</strain>
    </source>
</reference>
<gene>
    <name evidence="1" type="ORF">MUBE_00020</name>
</gene>
<comment type="caution">
    <text evidence="1">The sequence shown here is derived from an EMBL/GenBank/DDBJ whole genome shotgun (WGS) entry which is preliminary data.</text>
</comment>
<keyword evidence="2" id="KW-1185">Reference proteome</keyword>
<dbReference type="AlphaFoldDB" id="A0A3E1HKT9"/>
<dbReference type="Proteomes" id="UP000258522">
    <property type="component" value="Unassembled WGS sequence"/>
</dbReference>
<proteinExistence type="predicted"/>
<dbReference type="OrthoDB" id="9775849at2"/>
<evidence type="ECO:0000313" key="2">
    <source>
        <dbReference type="Proteomes" id="UP000258522"/>
    </source>
</evidence>
<protein>
    <submittedName>
        <fullName evidence="1">Uncharacterized protein</fullName>
    </submittedName>
</protein>
<sequence length="82" mass="8932">MGAQVTVWSAWSATTLPPTDYETNSIGLERTVEIPELSSTTIIMVDANAENTIVVVLGTNNQLRLADTTARTIVTDYYVLLT</sequence>
<accession>A0A3E1HKT9</accession>
<dbReference type="EMBL" id="QAYL01000001">
    <property type="protein sequence ID" value="RFD27102.1"/>
    <property type="molecule type" value="Genomic_DNA"/>
</dbReference>